<reference evidence="9 10" key="1">
    <citation type="submission" date="2021-03" db="EMBL/GenBank/DDBJ databases">
        <title>Genomic Encyclopedia of Type Strains, Phase IV (KMG-IV): sequencing the most valuable type-strain genomes for metagenomic binning, comparative biology and taxonomic classification.</title>
        <authorList>
            <person name="Goeker M."/>
        </authorList>
    </citation>
    <scope>NUCLEOTIDE SEQUENCE [LARGE SCALE GENOMIC DNA]</scope>
    <source>
        <strain evidence="9 10">DSM 26048</strain>
    </source>
</reference>
<keyword evidence="4 7" id="KW-0812">Transmembrane</keyword>
<dbReference type="PANTHER" id="PTHR43077:SF8">
    <property type="entry name" value="DOXORUBICIN RESISTANCE ABC TRANSPORTER PERMEASE PROTEIN DRRB"/>
    <property type="match status" value="1"/>
</dbReference>
<gene>
    <name evidence="9" type="ORF">J2Z66_001348</name>
</gene>
<dbReference type="Pfam" id="PF01061">
    <property type="entry name" value="ABC2_membrane"/>
    <property type="match status" value="1"/>
</dbReference>
<evidence type="ECO:0000256" key="5">
    <source>
        <dbReference type="ARBA" id="ARBA00022989"/>
    </source>
</evidence>
<organism evidence="9 10">
    <name type="scientific">Paenibacillus eucommiae</name>
    <dbReference type="NCBI Taxonomy" id="1355755"/>
    <lineage>
        <taxon>Bacteria</taxon>
        <taxon>Bacillati</taxon>
        <taxon>Bacillota</taxon>
        <taxon>Bacilli</taxon>
        <taxon>Bacillales</taxon>
        <taxon>Paenibacillaceae</taxon>
        <taxon>Paenibacillus</taxon>
    </lineage>
</organism>
<feature type="transmembrane region" description="Helical" evidence="7">
    <location>
        <begin position="42"/>
        <end position="68"/>
    </location>
</feature>
<feature type="transmembrane region" description="Helical" evidence="7">
    <location>
        <begin position="131"/>
        <end position="149"/>
    </location>
</feature>
<accession>A0ABS4IQE1</accession>
<keyword evidence="7" id="KW-0813">Transport</keyword>
<evidence type="ECO:0000256" key="6">
    <source>
        <dbReference type="ARBA" id="ARBA00023136"/>
    </source>
</evidence>
<sequence>MKDIPLTNASIMNRESALGSPNVFVSTTIFMWRTWQNTKNNLFGFAMDATLSPVMMLLIFNFLFGGAIAGSTEAYIQFLLPGILVLTVVPMTVYSGTTLCQDISKGVYNRFRTLPFWQPATVMGPLITDGLRYTIALLIALGTGMLLGFRPEGGIGGAITSVLFIILFAFSVSWIFSMIGILAKRPETVSGSSMMVVYPLLFASNILVDSSTMPKWVGLIVEVNPISIAVSTVRALMNGTANTTDIAAGIGVCLLMILIFAPLTLYLYLTKNNR</sequence>
<evidence type="ECO:0000256" key="2">
    <source>
        <dbReference type="ARBA" id="ARBA00007783"/>
    </source>
</evidence>
<dbReference type="InterPro" id="IPR013525">
    <property type="entry name" value="ABC2_TM"/>
</dbReference>
<protein>
    <recommendedName>
        <fullName evidence="7">Transport permease protein</fullName>
    </recommendedName>
</protein>
<feature type="transmembrane region" description="Helical" evidence="7">
    <location>
        <begin position="74"/>
        <end position="94"/>
    </location>
</feature>
<dbReference type="Proteomes" id="UP001519287">
    <property type="component" value="Unassembled WGS sequence"/>
</dbReference>
<evidence type="ECO:0000256" key="3">
    <source>
        <dbReference type="ARBA" id="ARBA00022475"/>
    </source>
</evidence>
<evidence type="ECO:0000313" key="9">
    <source>
        <dbReference type="EMBL" id="MBP1989750.1"/>
    </source>
</evidence>
<dbReference type="InterPro" id="IPR000412">
    <property type="entry name" value="ABC_2_transport"/>
</dbReference>
<keyword evidence="3 7" id="KW-1003">Cell membrane</keyword>
<evidence type="ECO:0000259" key="8">
    <source>
        <dbReference type="PROSITE" id="PS51012"/>
    </source>
</evidence>
<evidence type="ECO:0000256" key="4">
    <source>
        <dbReference type="ARBA" id="ARBA00022692"/>
    </source>
</evidence>
<comment type="caution">
    <text evidence="9">The sequence shown here is derived from an EMBL/GenBank/DDBJ whole genome shotgun (WGS) entry which is preliminary data.</text>
</comment>
<evidence type="ECO:0000256" key="7">
    <source>
        <dbReference type="RuleBase" id="RU361157"/>
    </source>
</evidence>
<comment type="similarity">
    <text evidence="2 7">Belongs to the ABC-2 integral membrane protein family.</text>
</comment>
<dbReference type="PROSITE" id="PS51012">
    <property type="entry name" value="ABC_TM2"/>
    <property type="match status" value="1"/>
</dbReference>
<feature type="transmembrane region" description="Helical" evidence="7">
    <location>
        <begin position="246"/>
        <end position="269"/>
    </location>
</feature>
<feature type="transmembrane region" description="Helical" evidence="7">
    <location>
        <begin position="155"/>
        <end position="176"/>
    </location>
</feature>
<dbReference type="EMBL" id="JAGGLB010000003">
    <property type="protein sequence ID" value="MBP1989750.1"/>
    <property type="molecule type" value="Genomic_DNA"/>
</dbReference>
<name>A0ABS4IQE1_9BACL</name>
<comment type="subcellular location">
    <subcellularLocation>
        <location evidence="1 7">Cell membrane</location>
        <topology evidence="1 7">Multi-pass membrane protein</topology>
    </subcellularLocation>
</comment>
<proteinExistence type="inferred from homology"/>
<dbReference type="PANTHER" id="PTHR43077">
    <property type="entry name" value="TRANSPORT PERMEASE YVFS-RELATED"/>
    <property type="match status" value="1"/>
</dbReference>
<evidence type="ECO:0000313" key="10">
    <source>
        <dbReference type="Proteomes" id="UP001519287"/>
    </source>
</evidence>
<dbReference type="InterPro" id="IPR051328">
    <property type="entry name" value="T7SS_ABC-Transporter"/>
</dbReference>
<keyword evidence="10" id="KW-1185">Reference proteome</keyword>
<dbReference type="PIRSF" id="PIRSF006648">
    <property type="entry name" value="DrrB"/>
    <property type="match status" value="1"/>
</dbReference>
<evidence type="ECO:0000256" key="1">
    <source>
        <dbReference type="ARBA" id="ARBA00004651"/>
    </source>
</evidence>
<feature type="domain" description="ABC transmembrane type-2" evidence="8">
    <location>
        <begin position="44"/>
        <end position="271"/>
    </location>
</feature>
<dbReference type="RefSeq" id="WP_245375321.1">
    <property type="nucleotide sequence ID" value="NZ_JAGGLB010000003.1"/>
</dbReference>
<dbReference type="InterPro" id="IPR047817">
    <property type="entry name" value="ABC2_TM_bact-type"/>
</dbReference>
<keyword evidence="6 7" id="KW-0472">Membrane</keyword>
<keyword evidence="5 7" id="KW-1133">Transmembrane helix</keyword>
<feature type="transmembrane region" description="Helical" evidence="7">
    <location>
        <begin position="188"/>
        <end position="208"/>
    </location>
</feature>